<evidence type="ECO:0000313" key="5">
    <source>
        <dbReference type="Proteomes" id="UP000821837"/>
    </source>
</evidence>
<dbReference type="InterPro" id="IPR017144">
    <property type="entry name" value="Xaa-Arg_dipeptidase"/>
</dbReference>
<organism evidence="3 5">
    <name type="scientific">Rhipicephalus sanguineus</name>
    <name type="common">Brown dog tick</name>
    <name type="synonym">Ixodes sanguineus</name>
    <dbReference type="NCBI Taxonomy" id="34632"/>
    <lineage>
        <taxon>Eukaryota</taxon>
        <taxon>Metazoa</taxon>
        <taxon>Ecdysozoa</taxon>
        <taxon>Arthropoda</taxon>
        <taxon>Chelicerata</taxon>
        <taxon>Arachnida</taxon>
        <taxon>Acari</taxon>
        <taxon>Parasitiformes</taxon>
        <taxon>Ixodida</taxon>
        <taxon>Ixodoidea</taxon>
        <taxon>Ixodidae</taxon>
        <taxon>Rhipicephalinae</taxon>
        <taxon>Rhipicephalus</taxon>
        <taxon>Rhipicephalus</taxon>
    </lineage>
</organism>
<dbReference type="InterPro" id="IPR011650">
    <property type="entry name" value="Peptidase_M20_dimer"/>
</dbReference>
<reference evidence="3" key="1">
    <citation type="journal article" date="2020" name="Cell">
        <title>Large-Scale Comparative Analyses of Tick Genomes Elucidate Their Genetic Diversity and Vector Capacities.</title>
        <authorList>
            <consortium name="Tick Genome and Microbiome Consortium (TIGMIC)"/>
            <person name="Jia N."/>
            <person name="Wang J."/>
            <person name="Shi W."/>
            <person name="Du L."/>
            <person name="Sun Y."/>
            <person name="Zhan W."/>
            <person name="Jiang J.F."/>
            <person name="Wang Q."/>
            <person name="Zhang B."/>
            <person name="Ji P."/>
            <person name="Bell-Sakyi L."/>
            <person name="Cui X.M."/>
            <person name="Yuan T.T."/>
            <person name="Jiang B.G."/>
            <person name="Yang W.F."/>
            <person name="Lam T.T."/>
            <person name="Chang Q.C."/>
            <person name="Ding S.J."/>
            <person name="Wang X.J."/>
            <person name="Zhu J.G."/>
            <person name="Ruan X.D."/>
            <person name="Zhao L."/>
            <person name="Wei J.T."/>
            <person name="Ye R.Z."/>
            <person name="Que T.C."/>
            <person name="Du C.H."/>
            <person name="Zhou Y.H."/>
            <person name="Cheng J.X."/>
            <person name="Dai P.F."/>
            <person name="Guo W.B."/>
            <person name="Han X.H."/>
            <person name="Huang E.J."/>
            <person name="Li L.F."/>
            <person name="Wei W."/>
            <person name="Gao Y.C."/>
            <person name="Liu J.Z."/>
            <person name="Shao H.Z."/>
            <person name="Wang X."/>
            <person name="Wang C.C."/>
            <person name="Yang T.C."/>
            <person name="Huo Q.B."/>
            <person name="Li W."/>
            <person name="Chen H.Y."/>
            <person name="Chen S.E."/>
            <person name="Zhou L.G."/>
            <person name="Ni X.B."/>
            <person name="Tian J.H."/>
            <person name="Sheng Y."/>
            <person name="Liu T."/>
            <person name="Pan Y.S."/>
            <person name="Xia L.Y."/>
            <person name="Li J."/>
            <person name="Zhao F."/>
            <person name="Cao W.C."/>
        </authorList>
    </citation>
    <scope>NUCLEOTIDE SEQUENCE</scope>
    <source>
        <strain evidence="3">Rsan-2018</strain>
    </source>
</reference>
<accession>A0A9D4TCB6</accession>
<evidence type="ECO:0000256" key="1">
    <source>
        <dbReference type="PIRNR" id="PIRNR037226"/>
    </source>
</evidence>
<evidence type="ECO:0000259" key="2">
    <source>
        <dbReference type="Pfam" id="PF07687"/>
    </source>
</evidence>
<dbReference type="EMBL" id="JABSTV010001138">
    <property type="protein sequence ID" value="KAH7984991.1"/>
    <property type="molecule type" value="Genomic_DNA"/>
</dbReference>
<keyword evidence="5" id="KW-1185">Reference proteome</keyword>
<dbReference type="PIRSF" id="PIRSF037226">
    <property type="entry name" value="Amidohydrolase_ACY1L2_prd"/>
    <property type="match status" value="1"/>
</dbReference>
<dbReference type="NCBIfam" id="TIGR01891">
    <property type="entry name" value="amidohydrolases"/>
    <property type="match status" value="1"/>
</dbReference>
<dbReference type="InterPro" id="IPR002933">
    <property type="entry name" value="Peptidase_M20"/>
</dbReference>
<dbReference type="Gene3D" id="3.40.630.10">
    <property type="entry name" value="Zn peptidases"/>
    <property type="match status" value="1"/>
</dbReference>
<dbReference type="SUPFAM" id="SSF53187">
    <property type="entry name" value="Zn-dependent exopeptidases"/>
    <property type="match status" value="1"/>
</dbReference>
<reference evidence="3" key="2">
    <citation type="submission" date="2021-09" db="EMBL/GenBank/DDBJ databases">
        <authorList>
            <person name="Jia N."/>
            <person name="Wang J."/>
            <person name="Shi W."/>
            <person name="Du L."/>
            <person name="Sun Y."/>
            <person name="Zhan W."/>
            <person name="Jiang J."/>
            <person name="Wang Q."/>
            <person name="Zhang B."/>
            <person name="Ji P."/>
            <person name="Sakyi L.B."/>
            <person name="Cui X."/>
            <person name="Yuan T."/>
            <person name="Jiang B."/>
            <person name="Yang W."/>
            <person name="Lam T.T.-Y."/>
            <person name="Chang Q."/>
            <person name="Ding S."/>
            <person name="Wang X."/>
            <person name="Zhu J."/>
            <person name="Ruan X."/>
            <person name="Zhao L."/>
            <person name="Wei J."/>
            <person name="Que T."/>
            <person name="Du C."/>
            <person name="Cheng J."/>
            <person name="Dai P."/>
            <person name="Han X."/>
            <person name="Huang E."/>
            <person name="Gao Y."/>
            <person name="Liu J."/>
            <person name="Shao H."/>
            <person name="Ye R."/>
            <person name="Li L."/>
            <person name="Wei W."/>
            <person name="Wang X."/>
            <person name="Wang C."/>
            <person name="Huo Q."/>
            <person name="Li W."/>
            <person name="Guo W."/>
            <person name="Chen H."/>
            <person name="Chen S."/>
            <person name="Zhou L."/>
            <person name="Zhou L."/>
            <person name="Ni X."/>
            <person name="Tian J."/>
            <person name="Zhou Y."/>
            <person name="Sheng Y."/>
            <person name="Liu T."/>
            <person name="Pan Y."/>
            <person name="Xia L."/>
            <person name="Li J."/>
            <person name="Zhao F."/>
            <person name="Cao W."/>
        </authorList>
    </citation>
    <scope>NUCLEOTIDE SEQUENCE</scope>
    <source>
        <strain evidence="3">Rsan-2018</strain>
        <tissue evidence="3">Larvae</tissue>
    </source>
</reference>
<feature type="domain" description="Peptidase M20 dimerisation" evidence="2">
    <location>
        <begin position="177"/>
        <end position="268"/>
    </location>
</feature>
<dbReference type="FunFam" id="3.30.70.360:FF:000004">
    <property type="entry name" value="Peptidase M20 domain-containing protein 2"/>
    <property type="match status" value="1"/>
</dbReference>
<gene>
    <name evidence="3" type="ORF">HPB52_024388</name>
    <name evidence="4" type="ORF">HPB52_025059</name>
</gene>
<dbReference type="InterPro" id="IPR036264">
    <property type="entry name" value="Bact_exopeptidase_dim_dom"/>
</dbReference>
<evidence type="ECO:0000313" key="3">
    <source>
        <dbReference type="EMBL" id="KAH7984991.1"/>
    </source>
</evidence>
<dbReference type="SUPFAM" id="SSF55031">
    <property type="entry name" value="Bacterial exopeptidase dimerisation domain"/>
    <property type="match status" value="1"/>
</dbReference>
<dbReference type="PANTHER" id="PTHR30575:SF0">
    <property type="entry name" value="XAA-ARG DIPEPTIDASE"/>
    <property type="match status" value="1"/>
</dbReference>
<dbReference type="Gene3D" id="3.30.70.360">
    <property type="match status" value="1"/>
</dbReference>
<comment type="caution">
    <text evidence="3">The sequence shown here is derived from an EMBL/GenBank/DDBJ whole genome shotgun (WGS) entry which is preliminary data.</text>
</comment>
<name>A0A9D4TCB6_RHISA</name>
<dbReference type="InterPro" id="IPR052030">
    <property type="entry name" value="Peptidase_M20/M20A_hydrolases"/>
</dbReference>
<dbReference type="Pfam" id="PF01546">
    <property type="entry name" value="Peptidase_M20"/>
    <property type="match status" value="1"/>
</dbReference>
<comment type="similarity">
    <text evidence="1">Belongs to the peptidase M20A family.</text>
</comment>
<proteinExistence type="inferred from homology"/>
<dbReference type="InterPro" id="IPR017439">
    <property type="entry name" value="Amidohydrolase"/>
</dbReference>
<dbReference type="PANTHER" id="PTHR30575">
    <property type="entry name" value="PEPTIDASE M20"/>
    <property type="match status" value="1"/>
</dbReference>
<protein>
    <recommendedName>
        <fullName evidence="1">Peptidase M20 domain-containing protein 2</fullName>
    </recommendedName>
</protein>
<dbReference type="VEuPathDB" id="VectorBase:RSAN_047251"/>
<dbReference type="AlphaFoldDB" id="A0A9D4TCB6"/>
<sequence>MAAADFSLMVNKMVEDHSKELWELSRFLFENPELALEEVKAHDKLCEFLEQKGFTVQREYCLETAFRAEFDAPAGSDGPCVALLCEYDALPEIGHGCGHNLIAEASVGAALAVQEAMKTSKDIRGRLVVLGTPGEEGKGGKQLLIDQGALEGIDVAIMSHPSPADIVTPLFSASQALEVCFKGKPAHAAAYPWEGVNALDAAIASFVNIGLLRQQCKPSSWIQGVITEGGRYASIIPEKTDLQFCVRSDSNSELLSLRDRVEACFRGAAEATGCAVSIRREAFYMDVIQNGAIAASYRKHGHSLGKARHHLVGSGHVRGAANHTREFATLAGSEEAQPPTLRTAKVLALTVLDLLTNAELMRKARAEFDALQLQTDAQIETMTR</sequence>
<dbReference type="GO" id="GO:0016805">
    <property type="term" value="F:dipeptidase activity"/>
    <property type="evidence" value="ECO:0007669"/>
    <property type="project" value="InterPro"/>
</dbReference>
<dbReference type="Proteomes" id="UP000821837">
    <property type="component" value="Unassembled WGS sequence"/>
</dbReference>
<evidence type="ECO:0000313" key="4">
    <source>
        <dbReference type="EMBL" id="KAH7986316.1"/>
    </source>
</evidence>
<dbReference type="Pfam" id="PF07687">
    <property type="entry name" value="M20_dimer"/>
    <property type="match status" value="1"/>
</dbReference>
<dbReference type="CDD" id="cd05672">
    <property type="entry name" value="M20_ACY1L2-like"/>
    <property type="match status" value="1"/>
</dbReference>
<dbReference type="EMBL" id="JABSTV010000484">
    <property type="protein sequence ID" value="KAH7986316.1"/>
    <property type="molecule type" value="Genomic_DNA"/>
</dbReference>